<organism evidence="7 8">
    <name type="scientific">Parashewanella curva</name>
    <dbReference type="NCBI Taxonomy" id="2338552"/>
    <lineage>
        <taxon>Bacteria</taxon>
        <taxon>Pseudomonadati</taxon>
        <taxon>Pseudomonadota</taxon>
        <taxon>Gammaproteobacteria</taxon>
        <taxon>Alteromonadales</taxon>
        <taxon>Shewanellaceae</taxon>
        <taxon>Parashewanella</taxon>
    </lineage>
</organism>
<dbReference type="RefSeq" id="WP_121839950.1">
    <property type="nucleotide sequence ID" value="NZ_ML014806.1"/>
</dbReference>
<evidence type="ECO:0000259" key="6">
    <source>
        <dbReference type="PROSITE" id="PS50106"/>
    </source>
</evidence>
<dbReference type="PANTHER" id="PTHR32060">
    <property type="entry name" value="TAIL-SPECIFIC PROTEASE"/>
    <property type="match status" value="1"/>
</dbReference>
<dbReference type="InterPro" id="IPR005151">
    <property type="entry name" value="Tail-specific_protease"/>
</dbReference>
<feature type="domain" description="PDZ" evidence="6">
    <location>
        <begin position="83"/>
        <end position="149"/>
    </location>
</feature>
<dbReference type="NCBIfam" id="TIGR00225">
    <property type="entry name" value="prc"/>
    <property type="match status" value="1"/>
</dbReference>
<proteinExistence type="inferred from homology"/>
<dbReference type="SUPFAM" id="SSF52096">
    <property type="entry name" value="ClpP/crotonase"/>
    <property type="match status" value="1"/>
</dbReference>
<dbReference type="SMART" id="SM00245">
    <property type="entry name" value="TSPc"/>
    <property type="match status" value="1"/>
</dbReference>
<dbReference type="SUPFAM" id="SSF50156">
    <property type="entry name" value="PDZ domain-like"/>
    <property type="match status" value="1"/>
</dbReference>
<dbReference type="Gene3D" id="3.90.226.10">
    <property type="entry name" value="2-enoyl-CoA Hydratase, Chain A, domain 1"/>
    <property type="match status" value="1"/>
</dbReference>
<reference evidence="7 8" key="1">
    <citation type="submission" date="2018-09" db="EMBL/GenBank/DDBJ databases">
        <title>Phylogeny of the Shewanellaceae, and recommendation for two new genera, Pseudoshewanella and Parashewanella.</title>
        <authorList>
            <person name="Wang G."/>
        </authorList>
    </citation>
    <scope>NUCLEOTIDE SEQUENCE [LARGE SCALE GENOMIC DNA]</scope>
    <source>
        <strain evidence="7 8">C51</strain>
    </source>
</reference>
<dbReference type="Pfam" id="PF03572">
    <property type="entry name" value="Peptidase_S41"/>
    <property type="match status" value="1"/>
</dbReference>
<dbReference type="Proteomes" id="UP000281474">
    <property type="component" value="Unassembled WGS sequence"/>
</dbReference>
<evidence type="ECO:0000313" key="8">
    <source>
        <dbReference type="Proteomes" id="UP000281474"/>
    </source>
</evidence>
<dbReference type="CDD" id="cd07560">
    <property type="entry name" value="Peptidase_S41_CPP"/>
    <property type="match status" value="1"/>
</dbReference>
<keyword evidence="2 5" id="KW-0645">Protease</keyword>
<protein>
    <submittedName>
        <fullName evidence="7">PDZ domain-containing protein</fullName>
    </submittedName>
</protein>
<comment type="caution">
    <text evidence="7">The sequence shown here is derived from an EMBL/GenBank/DDBJ whole genome shotgun (WGS) entry which is preliminary data.</text>
</comment>
<dbReference type="InterPro" id="IPR036034">
    <property type="entry name" value="PDZ_sf"/>
</dbReference>
<dbReference type="OrthoDB" id="9812068at2"/>
<dbReference type="SMART" id="SM00228">
    <property type="entry name" value="PDZ"/>
    <property type="match status" value="1"/>
</dbReference>
<gene>
    <name evidence="7" type="ORF">D5018_15725</name>
</gene>
<evidence type="ECO:0000256" key="1">
    <source>
        <dbReference type="ARBA" id="ARBA00009179"/>
    </source>
</evidence>
<dbReference type="GO" id="GO:0030288">
    <property type="term" value="C:outer membrane-bounded periplasmic space"/>
    <property type="evidence" value="ECO:0007669"/>
    <property type="project" value="TreeGrafter"/>
</dbReference>
<name>A0A3L8PTW5_9GAMM</name>
<dbReference type="GO" id="GO:0008236">
    <property type="term" value="F:serine-type peptidase activity"/>
    <property type="evidence" value="ECO:0007669"/>
    <property type="project" value="UniProtKB-KW"/>
</dbReference>
<keyword evidence="8" id="KW-1185">Reference proteome</keyword>
<evidence type="ECO:0000256" key="3">
    <source>
        <dbReference type="ARBA" id="ARBA00022801"/>
    </source>
</evidence>
<comment type="similarity">
    <text evidence="1 5">Belongs to the peptidase S41A family.</text>
</comment>
<evidence type="ECO:0000256" key="5">
    <source>
        <dbReference type="RuleBase" id="RU004404"/>
    </source>
</evidence>
<sequence>MIKYARRVVLFFCGALFGISISIAGREVPHHSYYGFPLLADVIDSIERFYVTPLTREELIEAAIQGIFQKLDGYSEFLDAEDVAKQDENNQGQYKGFGFEVNGTEHGLAVINVFAGSPAQKAGIELGDTITHLSKQVISLDNQETILKQIKTAANDNQPIDVNVKDTKGKQWQLNIKPNVIHVAAIESKVLENNLGYIRINGFQSSTFDSIKTQLISWRQQQLNGLIIDLRRNPGGLFEQAVKVADLFISKGTIVSTKGRFKQANSDYSATDINLLKDVPMLVLIDKNSASAAEVLAAALQQNQRAILMGERSYGKGSIQGMIPTIFQDSRVKLTIAHYLTPKGDNIHQSGITPDINLPSMTGNASNNAPIINDTQADSDDNALKSAISWFKTDT</sequence>
<evidence type="ECO:0000256" key="4">
    <source>
        <dbReference type="ARBA" id="ARBA00022825"/>
    </source>
</evidence>
<dbReference type="Gene3D" id="2.30.42.10">
    <property type="match status" value="1"/>
</dbReference>
<keyword evidence="4 5" id="KW-0720">Serine protease</keyword>
<dbReference type="AlphaFoldDB" id="A0A3L8PTW5"/>
<dbReference type="GO" id="GO:0007165">
    <property type="term" value="P:signal transduction"/>
    <property type="evidence" value="ECO:0007669"/>
    <property type="project" value="TreeGrafter"/>
</dbReference>
<evidence type="ECO:0000256" key="2">
    <source>
        <dbReference type="ARBA" id="ARBA00022670"/>
    </source>
</evidence>
<dbReference type="Gene3D" id="3.30.750.44">
    <property type="match status" value="1"/>
</dbReference>
<accession>A0A3L8PTW5</accession>
<dbReference type="InterPro" id="IPR004447">
    <property type="entry name" value="Peptidase_S41A"/>
</dbReference>
<dbReference type="InterPro" id="IPR001478">
    <property type="entry name" value="PDZ"/>
</dbReference>
<dbReference type="EMBL" id="QZEI01000057">
    <property type="protein sequence ID" value="RLV58746.1"/>
    <property type="molecule type" value="Genomic_DNA"/>
</dbReference>
<dbReference type="InterPro" id="IPR029045">
    <property type="entry name" value="ClpP/crotonase-like_dom_sf"/>
</dbReference>
<dbReference type="GO" id="GO:0004175">
    <property type="term" value="F:endopeptidase activity"/>
    <property type="evidence" value="ECO:0007669"/>
    <property type="project" value="TreeGrafter"/>
</dbReference>
<dbReference type="PROSITE" id="PS50106">
    <property type="entry name" value="PDZ"/>
    <property type="match status" value="1"/>
</dbReference>
<keyword evidence="3 5" id="KW-0378">Hydrolase</keyword>
<dbReference type="PANTHER" id="PTHR32060:SF30">
    <property type="entry name" value="CARBOXY-TERMINAL PROCESSING PROTEASE CTPA"/>
    <property type="match status" value="1"/>
</dbReference>
<evidence type="ECO:0000313" key="7">
    <source>
        <dbReference type="EMBL" id="RLV58746.1"/>
    </source>
</evidence>
<dbReference type="GO" id="GO:0006508">
    <property type="term" value="P:proteolysis"/>
    <property type="evidence" value="ECO:0007669"/>
    <property type="project" value="UniProtKB-KW"/>
</dbReference>